<keyword evidence="3 6" id="KW-0812">Transmembrane</keyword>
<feature type="transmembrane region" description="Helical" evidence="6">
    <location>
        <begin position="122"/>
        <end position="142"/>
    </location>
</feature>
<comment type="similarity">
    <text evidence="2">Belongs to the nurim family.</text>
</comment>
<dbReference type="PANTHER" id="PTHR31040">
    <property type="entry name" value="NURIM"/>
    <property type="match status" value="1"/>
</dbReference>
<dbReference type="STRING" id="420998.JDO7802_00948"/>
<dbReference type="Gene3D" id="1.20.120.1630">
    <property type="match status" value="1"/>
</dbReference>
<accession>A0A0M6YG63</accession>
<dbReference type="OrthoDB" id="7066299at2"/>
<protein>
    <submittedName>
        <fullName evidence="7">Uncharacterized protein</fullName>
    </submittedName>
</protein>
<evidence type="ECO:0000256" key="6">
    <source>
        <dbReference type="SAM" id="Phobius"/>
    </source>
</evidence>
<dbReference type="InterPro" id="IPR033580">
    <property type="entry name" value="Nurim-like"/>
</dbReference>
<evidence type="ECO:0000313" key="8">
    <source>
        <dbReference type="Proteomes" id="UP000049222"/>
    </source>
</evidence>
<evidence type="ECO:0000256" key="5">
    <source>
        <dbReference type="ARBA" id="ARBA00023136"/>
    </source>
</evidence>
<proteinExistence type="inferred from homology"/>
<evidence type="ECO:0000256" key="3">
    <source>
        <dbReference type="ARBA" id="ARBA00022692"/>
    </source>
</evidence>
<evidence type="ECO:0000256" key="4">
    <source>
        <dbReference type="ARBA" id="ARBA00022989"/>
    </source>
</evidence>
<dbReference type="GO" id="GO:0016020">
    <property type="term" value="C:membrane"/>
    <property type="evidence" value="ECO:0007669"/>
    <property type="project" value="UniProtKB-SubCell"/>
</dbReference>
<evidence type="ECO:0000256" key="1">
    <source>
        <dbReference type="ARBA" id="ARBA00004141"/>
    </source>
</evidence>
<sequence>MLGFMTDRRRILLALVWGALCHGAFAVGAGLMVCHLFFGLTRSWGAVPYPFAIAANLALLAQFPLLHSLLLTGKGRKILALIGPDARLATTNYALIASVQLALLFAFWSPSGVILWQATGAMFWVMCAAYAASWGYLMLAIWQGGPQLQSGMLGWFAMLRGRKPEFPDMPTGGLYRVTRQPIYLGFALTLWTMPTWTPDQLALATLWTAYCVLAPIHKERRFTAIYGDRFRAYRTRVPYWLPLPRKAPDDARPPAQ</sequence>
<evidence type="ECO:0000313" key="7">
    <source>
        <dbReference type="EMBL" id="CTQ48940.1"/>
    </source>
</evidence>
<keyword evidence="8" id="KW-1185">Reference proteome</keyword>
<dbReference type="Proteomes" id="UP000049222">
    <property type="component" value="Unassembled WGS sequence"/>
</dbReference>
<evidence type="ECO:0000256" key="2">
    <source>
        <dbReference type="ARBA" id="ARBA00010631"/>
    </source>
</evidence>
<comment type="subcellular location">
    <subcellularLocation>
        <location evidence="1">Membrane</location>
        <topology evidence="1">Multi-pass membrane protein</topology>
    </subcellularLocation>
</comment>
<reference evidence="7 8" key="1">
    <citation type="submission" date="2015-07" db="EMBL/GenBank/DDBJ databases">
        <authorList>
            <person name="Noorani M."/>
        </authorList>
    </citation>
    <scope>NUCLEOTIDE SEQUENCE [LARGE SCALE GENOMIC DNA]</scope>
    <source>
        <strain evidence="7 8">CECT 7802</strain>
    </source>
</reference>
<keyword evidence="4 6" id="KW-1133">Transmembrane helix</keyword>
<dbReference type="PANTHER" id="PTHR31040:SF1">
    <property type="entry name" value="NURIM"/>
    <property type="match status" value="1"/>
</dbReference>
<dbReference type="AlphaFoldDB" id="A0A0M6YG63"/>
<feature type="transmembrane region" description="Helical" evidence="6">
    <location>
        <begin position="93"/>
        <end position="116"/>
    </location>
</feature>
<dbReference type="EMBL" id="CXSU01000011">
    <property type="protein sequence ID" value="CTQ48940.1"/>
    <property type="molecule type" value="Genomic_DNA"/>
</dbReference>
<gene>
    <name evidence="7" type="ORF">JDO7802_00948</name>
</gene>
<feature type="transmembrane region" description="Helical" evidence="6">
    <location>
        <begin position="50"/>
        <end position="72"/>
    </location>
</feature>
<organism evidence="7 8">
    <name type="scientific">Jannaschia donghaensis</name>
    <dbReference type="NCBI Taxonomy" id="420998"/>
    <lineage>
        <taxon>Bacteria</taxon>
        <taxon>Pseudomonadati</taxon>
        <taxon>Pseudomonadota</taxon>
        <taxon>Alphaproteobacteria</taxon>
        <taxon>Rhodobacterales</taxon>
        <taxon>Roseobacteraceae</taxon>
        <taxon>Jannaschia</taxon>
    </lineage>
</organism>
<name>A0A0M6YG63_9RHOB</name>
<keyword evidence="5 6" id="KW-0472">Membrane</keyword>